<dbReference type="InterPro" id="IPR029033">
    <property type="entry name" value="His_PPase_superfam"/>
</dbReference>
<dbReference type="PANTHER" id="PTHR16469:SF27">
    <property type="entry name" value="UBIQUITIN-ASSOCIATED AND SH3 DOMAIN-CONTAINING BA-RELATED"/>
    <property type="match status" value="1"/>
</dbReference>
<protein>
    <recommendedName>
        <fullName evidence="3">Histidine phosphatase family protein</fullName>
    </recommendedName>
</protein>
<sequence>MQNKLLFALRHGERADRAFTHRPCPLNFDPCLTEKGLLQAEQSSQRILSFIPPNKSVHLVSSPFLRCIETASFIAKKLNIPIHIEEGFAEFLFTWDFDFNPLKKLHIRAQGIPALEQELGVRIIDNIHLTGSVYPETYNMGNNRVKNNWQVYFPRINEDVVICVSHLFVVGSLTEIWLDRRYSISEDGYCKLTIGSFDGQKYEVKQVCDYSHATQ</sequence>
<keyword evidence="2" id="KW-1185">Reference proteome</keyword>
<dbReference type="CDD" id="cd07067">
    <property type="entry name" value="HP_PGM_like"/>
    <property type="match status" value="1"/>
</dbReference>
<dbReference type="InterPro" id="IPR013078">
    <property type="entry name" value="His_Pase_superF_clade-1"/>
</dbReference>
<dbReference type="Gene3D" id="3.40.50.1240">
    <property type="entry name" value="Phosphoglycerate mutase-like"/>
    <property type="match status" value="1"/>
</dbReference>
<evidence type="ECO:0008006" key="3">
    <source>
        <dbReference type="Google" id="ProtNLM"/>
    </source>
</evidence>
<name>A0A1R2CEN7_9CILI</name>
<dbReference type="Pfam" id="PF00300">
    <property type="entry name" value="His_Phos_1"/>
    <property type="match status" value="1"/>
</dbReference>
<accession>A0A1R2CEN7</accession>
<dbReference type="OrthoDB" id="302430at2759"/>
<comment type="caution">
    <text evidence="1">The sequence shown here is derived from an EMBL/GenBank/DDBJ whole genome shotgun (WGS) entry which is preliminary data.</text>
</comment>
<dbReference type="PANTHER" id="PTHR16469">
    <property type="entry name" value="UBIQUITIN-ASSOCIATED AND SH3 DOMAIN-CONTAINING BA-RELATED"/>
    <property type="match status" value="1"/>
</dbReference>
<gene>
    <name evidence="1" type="ORF">SteCoe_10919</name>
</gene>
<evidence type="ECO:0000313" key="1">
    <source>
        <dbReference type="EMBL" id="OMJ87410.1"/>
    </source>
</evidence>
<dbReference type="InterPro" id="IPR051710">
    <property type="entry name" value="Phosphatase_SH3-domain"/>
</dbReference>
<proteinExistence type="predicted"/>
<evidence type="ECO:0000313" key="2">
    <source>
        <dbReference type="Proteomes" id="UP000187209"/>
    </source>
</evidence>
<dbReference type="AlphaFoldDB" id="A0A1R2CEN7"/>
<dbReference type="Proteomes" id="UP000187209">
    <property type="component" value="Unassembled WGS sequence"/>
</dbReference>
<dbReference type="EMBL" id="MPUH01000178">
    <property type="protein sequence ID" value="OMJ87410.1"/>
    <property type="molecule type" value="Genomic_DNA"/>
</dbReference>
<organism evidence="1 2">
    <name type="scientific">Stentor coeruleus</name>
    <dbReference type="NCBI Taxonomy" id="5963"/>
    <lineage>
        <taxon>Eukaryota</taxon>
        <taxon>Sar</taxon>
        <taxon>Alveolata</taxon>
        <taxon>Ciliophora</taxon>
        <taxon>Postciliodesmatophora</taxon>
        <taxon>Heterotrichea</taxon>
        <taxon>Heterotrichida</taxon>
        <taxon>Stentoridae</taxon>
        <taxon>Stentor</taxon>
    </lineage>
</organism>
<reference evidence="1 2" key="1">
    <citation type="submission" date="2016-11" db="EMBL/GenBank/DDBJ databases">
        <title>The macronuclear genome of Stentor coeruleus: a giant cell with tiny introns.</title>
        <authorList>
            <person name="Slabodnick M."/>
            <person name="Ruby J.G."/>
            <person name="Reiff S.B."/>
            <person name="Swart E.C."/>
            <person name="Gosai S."/>
            <person name="Prabakaran S."/>
            <person name="Witkowska E."/>
            <person name="Larue G.E."/>
            <person name="Fisher S."/>
            <person name="Freeman R.M."/>
            <person name="Gunawardena J."/>
            <person name="Chu W."/>
            <person name="Stover N.A."/>
            <person name="Gregory B.D."/>
            <person name="Nowacki M."/>
            <person name="Derisi J."/>
            <person name="Roy S.W."/>
            <person name="Marshall W.F."/>
            <person name="Sood P."/>
        </authorList>
    </citation>
    <scope>NUCLEOTIDE SEQUENCE [LARGE SCALE GENOMIC DNA]</scope>
    <source>
        <strain evidence="1">WM001</strain>
    </source>
</reference>
<dbReference type="SUPFAM" id="SSF53254">
    <property type="entry name" value="Phosphoglycerate mutase-like"/>
    <property type="match status" value="1"/>
</dbReference>